<dbReference type="HOGENOM" id="CLU_112375_1_1_6"/>
<evidence type="ECO:0000256" key="1">
    <source>
        <dbReference type="SAM" id="MobiDB-lite"/>
    </source>
</evidence>
<evidence type="ECO:0008006" key="3">
    <source>
        <dbReference type="Google" id="ProtNLM"/>
    </source>
</evidence>
<evidence type="ECO:0000313" key="2">
    <source>
        <dbReference type="EMBL" id="CDH07229.1"/>
    </source>
</evidence>
<dbReference type="EMBL" id="CBSX010000178">
    <property type="protein sequence ID" value="CDH07229.1"/>
    <property type="molecule type" value="Genomic_DNA"/>
</dbReference>
<proteinExistence type="predicted"/>
<reference evidence="2" key="1">
    <citation type="submission" date="2013-07" db="EMBL/GenBank/DDBJ databases">
        <title>Sub-species coevolution in mutualistic symbiosis.</title>
        <authorList>
            <person name="Murfin K."/>
            <person name="Klassen J."/>
            <person name="Lee M."/>
            <person name="Forst S."/>
            <person name="Stock P."/>
            <person name="Goodrich-Blair H."/>
        </authorList>
    </citation>
    <scope>NUCLEOTIDE SEQUENCE [LARGE SCALE GENOMIC DNA]</scope>
    <source>
        <strain evidence="2">Oregonense</strain>
    </source>
</reference>
<sequence>MYATQHDMILAFGERECRSLCDPEMTGQIDEQVMKAALTRASAEIDGYLVGRYATPWPDTPRILVGRCGDIARYHLTTAHRIMSEEIRLRYEDAIRFLEKVAAGQISLGRTDNGQMIPSTPQMVFGSSPRQFGRDATRGGAF</sequence>
<feature type="compositionally biased region" description="Basic and acidic residues" evidence="1">
    <location>
        <begin position="132"/>
        <end position="142"/>
    </location>
</feature>
<dbReference type="Pfam" id="PF07030">
    <property type="entry name" value="Phage_Mu_Gp36"/>
    <property type="match status" value="1"/>
</dbReference>
<comment type="caution">
    <text evidence="2">The sequence shown here is derived from an EMBL/GenBank/DDBJ whole genome shotgun (WGS) entry which is preliminary data.</text>
</comment>
<protein>
    <recommendedName>
        <fullName evidence="3">DUF1320 domain-containing protein</fullName>
    </recommendedName>
</protein>
<gene>
    <name evidence="2" type="ORF">XBO1_2590008</name>
</gene>
<dbReference type="InterPro" id="IPR009752">
    <property type="entry name" value="Phage_Mu_GpJ"/>
</dbReference>
<dbReference type="Proteomes" id="UP000028483">
    <property type="component" value="Unassembled WGS sequence"/>
</dbReference>
<name>A0A077P8S7_XENBV</name>
<dbReference type="AlphaFoldDB" id="A0A077P8S7"/>
<feature type="region of interest" description="Disordered" evidence="1">
    <location>
        <begin position="117"/>
        <end position="142"/>
    </location>
</feature>
<organism evidence="2">
    <name type="scientific">Xenorhabdus bovienii str. oregonense</name>
    <dbReference type="NCBI Taxonomy" id="1398202"/>
    <lineage>
        <taxon>Bacteria</taxon>
        <taxon>Pseudomonadati</taxon>
        <taxon>Pseudomonadota</taxon>
        <taxon>Gammaproteobacteria</taxon>
        <taxon>Enterobacterales</taxon>
        <taxon>Morganellaceae</taxon>
        <taxon>Xenorhabdus</taxon>
    </lineage>
</organism>
<accession>A0A077P8S7</accession>
<dbReference type="RefSeq" id="WP_038259036.1">
    <property type="nucleotide sequence ID" value="NZ_CAWLUU010000226.1"/>
</dbReference>